<evidence type="ECO:0000256" key="1">
    <source>
        <dbReference type="SAM" id="MobiDB-lite"/>
    </source>
</evidence>
<gene>
    <name evidence="2" type="ORF">ACH4OY_15700</name>
</gene>
<evidence type="ECO:0000313" key="3">
    <source>
        <dbReference type="Proteomes" id="UP001611075"/>
    </source>
</evidence>
<accession>A0ABW7SN10</accession>
<dbReference type="RefSeq" id="WP_396680121.1">
    <property type="nucleotide sequence ID" value="NZ_JBIRPU010000009.1"/>
</dbReference>
<proteinExistence type="predicted"/>
<protein>
    <submittedName>
        <fullName evidence="2">Uncharacterized protein</fullName>
    </submittedName>
</protein>
<sequence>MSNHIRRDVSSAVARRRTSSATTRAVGRAVEQVAGSAVVHAAEVEAGAYVAHVGMRYAESLTHQELQAAEMYPERAYRFKAIADSFTALVVNELQEMGYE</sequence>
<comment type="caution">
    <text evidence="2">The sequence shown here is derived from an EMBL/GenBank/DDBJ whole genome shotgun (WGS) entry which is preliminary data.</text>
</comment>
<reference evidence="2 3" key="1">
    <citation type="submission" date="2024-10" db="EMBL/GenBank/DDBJ databases">
        <title>The Natural Products Discovery Center: Release of the First 8490 Sequenced Strains for Exploring Actinobacteria Biosynthetic Diversity.</title>
        <authorList>
            <person name="Kalkreuter E."/>
            <person name="Kautsar S.A."/>
            <person name="Yang D."/>
            <person name="Bader C.D."/>
            <person name="Teijaro C.N."/>
            <person name="Fluegel L."/>
            <person name="Davis C.M."/>
            <person name="Simpson J.R."/>
            <person name="Lauterbach L."/>
            <person name="Steele A.D."/>
            <person name="Gui C."/>
            <person name="Meng S."/>
            <person name="Li G."/>
            <person name="Viehrig K."/>
            <person name="Ye F."/>
            <person name="Su P."/>
            <person name="Kiefer A.F."/>
            <person name="Nichols A."/>
            <person name="Cepeda A.J."/>
            <person name="Yan W."/>
            <person name="Fan B."/>
            <person name="Jiang Y."/>
            <person name="Adhikari A."/>
            <person name="Zheng C.-J."/>
            <person name="Schuster L."/>
            <person name="Cowan T.M."/>
            <person name="Smanski M.J."/>
            <person name="Chevrette M.G."/>
            <person name="De Carvalho L.P.S."/>
            <person name="Shen B."/>
        </authorList>
    </citation>
    <scope>NUCLEOTIDE SEQUENCE [LARGE SCALE GENOMIC DNA]</scope>
    <source>
        <strain evidence="2 3">NPDC021253</strain>
    </source>
</reference>
<dbReference type="EMBL" id="JBIRPU010000009">
    <property type="protein sequence ID" value="MFI0794112.1"/>
    <property type="molecule type" value="Genomic_DNA"/>
</dbReference>
<feature type="region of interest" description="Disordered" evidence="1">
    <location>
        <begin position="1"/>
        <end position="26"/>
    </location>
</feature>
<keyword evidence="3" id="KW-1185">Reference proteome</keyword>
<organism evidence="2 3">
    <name type="scientific">Micromonospora rubida</name>
    <dbReference type="NCBI Taxonomy" id="2697657"/>
    <lineage>
        <taxon>Bacteria</taxon>
        <taxon>Bacillati</taxon>
        <taxon>Actinomycetota</taxon>
        <taxon>Actinomycetes</taxon>
        <taxon>Micromonosporales</taxon>
        <taxon>Micromonosporaceae</taxon>
        <taxon>Micromonospora</taxon>
    </lineage>
</organism>
<dbReference type="Proteomes" id="UP001611075">
    <property type="component" value="Unassembled WGS sequence"/>
</dbReference>
<name>A0ABW7SN10_9ACTN</name>
<evidence type="ECO:0000313" key="2">
    <source>
        <dbReference type="EMBL" id="MFI0794112.1"/>
    </source>
</evidence>